<dbReference type="Proteomes" id="UP001642484">
    <property type="component" value="Unassembled WGS sequence"/>
</dbReference>
<gene>
    <name evidence="2" type="ORF">CCMP2556_LOCUS22043</name>
</gene>
<feature type="compositionally biased region" description="Acidic residues" evidence="1">
    <location>
        <begin position="76"/>
        <end position="91"/>
    </location>
</feature>
<evidence type="ECO:0000313" key="3">
    <source>
        <dbReference type="Proteomes" id="UP001642484"/>
    </source>
</evidence>
<dbReference type="EMBL" id="CAXAMN010013503">
    <property type="protein sequence ID" value="CAK9041052.1"/>
    <property type="molecule type" value="Genomic_DNA"/>
</dbReference>
<organism evidence="2 3">
    <name type="scientific">Durusdinium trenchii</name>
    <dbReference type="NCBI Taxonomy" id="1381693"/>
    <lineage>
        <taxon>Eukaryota</taxon>
        <taxon>Sar</taxon>
        <taxon>Alveolata</taxon>
        <taxon>Dinophyceae</taxon>
        <taxon>Suessiales</taxon>
        <taxon>Symbiodiniaceae</taxon>
        <taxon>Durusdinium</taxon>
    </lineage>
</organism>
<evidence type="ECO:0000256" key="1">
    <source>
        <dbReference type="SAM" id="MobiDB-lite"/>
    </source>
</evidence>
<protein>
    <submittedName>
        <fullName evidence="2">Uncharacterized protein</fullName>
    </submittedName>
</protein>
<reference evidence="2 3" key="1">
    <citation type="submission" date="2024-02" db="EMBL/GenBank/DDBJ databases">
        <authorList>
            <person name="Chen Y."/>
            <person name="Shah S."/>
            <person name="Dougan E. K."/>
            <person name="Thang M."/>
            <person name="Chan C."/>
        </authorList>
    </citation>
    <scope>NUCLEOTIDE SEQUENCE [LARGE SCALE GENOMIC DNA]</scope>
</reference>
<sequence>MNATCRAVLSYASRHMARVESLLQKTYLFDLILQGSSQGLATKDSDDATISAEALKRTMDVLLQGKDEDLEKKEDEFEETEDDAVDEDTGSEDEKDKDVATSGEAKRRRKQ</sequence>
<feature type="compositionally biased region" description="Basic and acidic residues" evidence="1">
    <location>
        <begin position="65"/>
        <end position="75"/>
    </location>
</feature>
<keyword evidence="3" id="KW-1185">Reference proteome</keyword>
<proteinExistence type="predicted"/>
<name>A0ABP0LPD3_9DINO</name>
<accession>A0ABP0LPD3</accession>
<comment type="caution">
    <text evidence="2">The sequence shown here is derived from an EMBL/GenBank/DDBJ whole genome shotgun (WGS) entry which is preliminary data.</text>
</comment>
<feature type="region of interest" description="Disordered" evidence="1">
    <location>
        <begin position="65"/>
        <end position="111"/>
    </location>
</feature>
<evidence type="ECO:0000313" key="2">
    <source>
        <dbReference type="EMBL" id="CAK9041052.1"/>
    </source>
</evidence>